<sequence>MSLRMQEITARHRSTVAEMEKGSNRVRHELTIKLSKLSDLVLTLNEENAKTRGELKRAQERIDVVTAERNYFVKEAQVLEAELRELAKTQPDPSLQARLEAETARASELDVAVLQLCSRLQSAMGLIRDLEKTPSNPPQKAVNFLGGVQPPRPPPPASSSHSQMLVKTLSAQLTQQRIACKNALLQVEEVRKGGLAREERLLKRIKDLEVGLG</sequence>
<dbReference type="Proteomes" id="UP001165082">
    <property type="component" value="Unassembled WGS sequence"/>
</dbReference>
<dbReference type="AlphaFoldDB" id="A0A9W7L567"/>
<organism evidence="2 3">
    <name type="scientific">Triparma retinervis</name>
    <dbReference type="NCBI Taxonomy" id="2557542"/>
    <lineage>
        <taxon>Eukaryota</taxon>
        <taxon>Sar</taxon>
        <taxon>Stramenopiles</taxon>
        <taxon>Ochrophyta</taxon>
        <taxon>Bolidophyceae</taxon>
        <taxon>Parmales</taxon>
        <taxon>Triparmaceae</taxon>
        <taxon>Triparma</taxon>
    </lineage>
</organism>
<evidence type="ECO:0000313" key="2">
    <source>
        <dbReference type="EMBL" id="GMI33165.1"/>
    </source>
</evidence>
<keyword evidence="1" id="KW-0175">Coiled coil</keyword>
<dbReference type="OrthoDB" id="198550at2759"/>
<gene>
    <name evidence="2" type="ORF">TrRE_jg4888</name>
</gene>
<proteinExistence type="predicted"/>
<dbReference type="EMBL" id="BRXZ01007732">
    <property type="protein sequence ID" value="GMI33165.1"/>
    <property type="molecule type" value="Genomic_DNA"/>
</dbReference>
<reference evidence="2" key="1">
    <citation type="submission" date="2022-07" db="EMBL/GenBank/DDBJ databases">
        <title>Genome analysis of Parmales, a sister group of diatoms, reveals the evolutionary specialization of diatoms from phago-mixotrophs to photoautotrophs.</title>
        <authorList>
            <person name="Ban H."/>
            <person name="Sato S."/>
            <person name="Yoshikawa S."/>
            <person name="Kazumasa Y."/>
            <person name="Nakamura Y."/>
            <person name="Ichinomiya M."/>
            <person name="Saitoh K."/>
            <person name="Sato N."/>
            <person name="Blanc-Mathieu R."/>
            <person name="Endo H."/>
            <person name="Kuwata A."/>
            <person name="Ogata H."/>
        </authorList>
    </citation>
    <scope>NUCLEOTIDE SEQUENCE</scope>
</reference>
<protein>
    <submittedName>
        <fullName evidence="2">Uncharacterized protein</fullName>
    </submittedName>
</protein>
<evidence type="ECO:0000313" key="3">
    <source>
        <dbReference type="Proteomes" id="UP001165082"/>
    </source>
</evidence>
<comment type="caution">
    <text evidence="2">The sequence shown here is derived from an EMBL/GenBank/DDBJ whole genome shotgun (WGS) entry which is preliminary data.</text>
</comment>
<feature type="coiled-coil region" evidence="1">
    <location>
        <begin position="41"/>
        <end position="68"/>
    </location>
</feature>
<evidence type="ECO:0000256" key="1">
    <source>
        <dbReference type="SAM" id="Coils"/>
    </source>
</evidence>
<accession>A0A9W7L567</accession>
<name>A0A9W7L567_9STRA</name>
<keyword evidence="3" id="KW-1185">Reference proteome</keyword>